<evidence type="ECO:0000313" key="3">
    <source>
        <dbReference type="EMBL" id="KAF5823614.1"/>
    </source>
</evidence>
<feature type="region of interest" description="Disordered" evidence="2">
    <location>
        <begin position="259"/>
        <end position="364"/>
    </location>
</feature>
<keyword evidence="3" id="KW-0067">ATP-binding</keyword>
<gene>
    <name evidence="3" type="ORF">HanXRQr2_Chr01g0040241</name>
</gene>
<name>A0A9K3JZ10_HELAN</name>
<feature type="compositionally biased region" description="Basic residues" evidence="2">
    <location>
        <begin position="259"/>
        <end position="275"/>
    </location>
</feature>
<keyword evidence="3" id="KW-0378">Hydrolase</keyword>
<reference evidence="3" key="1">
    <citation type="journal article" date="2017" name="Nature">
        <title>The sunflower genome provides insights into oil metabolism, flowering and Asterid evolution.</title>
        <authorList>
            <person name="Badouin H."/>
            <person name="Gouzy J."/>
            <person name="Grassa C.J."/>
            <person name="Murat F."/>
            <person name="Staton S.E."/>
            <person name="Cottret L."/>
            <person name="Lelandais-Briere C."/>
            <person name="Owens G.L."/>
            <person name="Carrere S."/>
            <person name="Mayjonade B."/>
            <person name="Legrand L."/>
            <person name="Gill N."/>
            <person name="Kane N.C."/>
            <person name="Bowers J.E."/>
            <person name="Hubner S."/>
            <person name="Bellec A."/>
            <person name="Berard A."/>
            <person name="Berges H."/>
            <person name="Blanchet N."/>
            <person name="Boniface M.C."/>
            <person name="Brunel D."/>
            <person name="Catrice O."/>
            <person name="Chaidir N."/>
            <person name="Claudel C."/>
            <person name="Donnadieu C."/>
            <person name="Faraut T."/>
            <person name="Fievet G."/>
            <person name="Helmstetter N."/>
            <person name="King M."/>
            <person name="Knapp S.J."/>
            <person name="Lai Z."/>
            <person name="Le Paslier M.C."/>
            <person name="Lippi Y."/>
            <person name="Lorenzon L."/>
            <person name="Mandel J.R."/>
            <person name="Marage G."/>
            <person name="Marchand G."/>
            <person name="Marquand E."/>
            <person name="Bret-Mestries E."/>
            <person name="Morien E."/>
            <person name="Nambeesan S."/>
            <person name="Nguyen T."/>
            <person name="Pegot-Espagnet P."/>
            <person name="Pouilly N."/>
            <person name="Raftis F."/>
            <person name="Sallet E."/>
            <person name="Schiex T."/>
            <person name="Thomas J."/>
            <person name="Vandecasteele C."/>
            <person name="Vares D."/>
            <person name="Vear F."/>
            <person name="Vautrin S."/>
            <person name="Crespi M."/>
            <person name="Mangin B."/>
            <person name="Burke J.M."/>
            <person name="Salse J."/>
            <person name="Munos S."/>
            <person name="Vincourt P."/>
            <person name="Rieseberg L.H."/>
            <person name="Langlade N.B."/>
        </authorList>
    </citation>
    <scope>NUCLEOTIDE SEQUENCE</scope>
    <source>
        <tissue evidence="3">Leaves</tissue>
    </source>
</reference>
<dbReference type="InterPro" id="IPR027417">
    <property type="entry name" value="P-loop_NTPase"/>
</dbReference>
<reference evidence="3" key="2">
    <citation type="submission" date="2020-06" db="EMBL/GenBank/DDBJ databases">
        <title>Helianthus annuus Genome sequencing and assembly Release 2.</title>
        <authorList>
            <person name="Gouzy J."/>
            <person name="Langlade N."/>
            <person name="Munos S."/>
        </authorList>
    </citation>
    <scope>NUCLEOTIDE SEQUENCE</scope>
    <source>
        <tissue evidence="3">Leaves</tissue>
    </source>
</reference>
<feature type="compositionally biased region" description="Basic and acidic residues" evidence="2">
    <location>
        <begin position="355"/>
        <end position="364"/>
    </location>
</feature>
<feature type="compositionally biased region" description="Polar residues" evidence="2">
    <location>
        <begin position="320"/>
        <end position="335"/>
    </location>
</feature>
<protein>
    <submittedName>
        <fullName evidence="3">DNA helicase</fullName>
        <ecNumber evidence="3">3.6.4.12</ecNumber>
    </submittedName>
</protein>
<dbReference type="EC" id="3.6.4.12" evidence="3"/>
<evidence type="ECO:0000313" key="4">
    <source>
        <dbReference type="Proteomes" id="UP000215914"/>
    </source>
</evidence>
<dbReference type="GO" id="GO:0003678">
    <property type="term" value="F:DNA helicase activity"/>
    <property type="evidence" value="ECO:0007669"/>
    <property type="project" value="UniProtKB-EC"/>
</dbReference>
<dbReference type="Gene3D" id="3.40.50.300">
    <property type="entry name" value="P-loop containing nucleotide triphosphate hydrolases"/>
    <property type="match status" value="1"/>
</dbReference>
<dbReference type="PANTHER" id="PTHR45623:SF13">
    <property type="entry name" value="HELICASE PROTEIN MOM1"/>
    <property type="match status" value="1"/>
</dbReference>
<accession>A0A9K3JZ10</accession>
<keyword evidence="1" id="KW-0539">Nucleus</keyword>
<proteinExistence type="predicted"/>
<evidence type="ECO:0000256" key="2">
    <source>
        <dbReference type="SAM" id="MobiDB-lite"/>
    </source>
</evidence>
<dbReference type="AlphaFoldDB" id="A0A9K3JZ10"/>
<dbReference type="PANTHER" id="PTHR45623">
    <property type="entry name" value="CHROMODOMAIN-HELICASE-DNA-BINDING PROTEIN 3-RELATED-RELATED"/>
    <property type="match status" value="1"/>
</dbReference>
<organism evidence="3 4">
    <name type="scientific">Helianthus annuus</name>
    <name type="common">Common sunflower</name>
    <dbReference type="NCBI Taxonomy" id="4232"/>
    <lineage>
        <taxon>Eukaryota</taxon>
        <taxon>Viridiplantae</taxon>
        <taxon>Streptophyta</taxon>
        <taxon>Embryophyta</taxon>
        <taxon>Tracheophyta</taxon>
        <taxon>Spermatophyta</taxon>
        <taxon>Magnoliopsida</taxon>
        <taxon>eudicotyledons</taxon>
        <taxon>Gunneridae</taxon>
        <taxon>Pentapetalae</taxon>
        <taxon>asterids</taxon>
        <taxon>campanulids</taxon>
        <taxon>Asterales</taxon>
        <taxon>Asteraceae</taxon>
        <taxon>Asteroideae</taxon>
        <taxon>Heliantheae alliance</taxon>
        <taxon>Heliantheae</taxon>
        <taxon>Helianthus</taxon>
    </lineage>
</organism>
<sequence>MAELLPAIFFVYSAINSEKISTGHFLDDLVHQRFGENSYVYISGKILSNSSPAKKKELLETFNNVDSESFICLFDYQACHSSIRLLRVDVVILFNSDPNPLNDVKALKRITIDSHRERLNVFRLYSAFTVEEKALILSKQGTTVDSYNSWSVCHQLLGWGAPYLFGKLESSTDSGTESFINDLVHELSSLLTNTSVETGPANRSIVSNAQMQNGGYSGSIVLFGETETRPIESCSVEFLSDSSPSDFWSDLVKQSQHRLKSPCSRLSRRVQKPTQKRLEGENQDQNDATNSSSVKSNVKSKRKALDKVGRKCARLPIPPSTSISDSVALNPTTSEAGPDDQLRPRYSSSPPLETETERIRKEREQITKSYQEKVLFDYRNTSYFS</sequence>
<dbReference type="GO" id="GO:0016787">
    <property type="term" value="F:hydrolase activity"/>
    <property type="evidence" value="ECO:0007669"/>
    <property type="project" value="UniProtKB-KW"/>
</dbReference>
<keyword evidence="3" id="KW-0547">Nucleotide-binding</keyword>
<dbReference type="EMBL" id="MNCJ02000316">
    <property type="protein sequence ID" value="KAF5823614.1"/>
    <property type="molecule type" value="Genomic_DNA"/>
</dbReference>
<dbReference type="Gramene" id="mRNA:HanXRQr2_Chr01g0040241">
    <property type="protein sequence ID" value="mRNA:HanXRQr2_Chr01g0040241"/>
    <property type="gene ID" value="HanXRQr2_Chr01g0040241"/>
</dbReference>
<dbReference type="SUPFAM" id="SSF52540">
    <property type="entry name" value="P-loop containing nucleoside triphosphate hydrolases"/>
    <property type="match status" value="1"/>
</dbReference>
<evidence type="ECO:0000256" key="1">
    <source>
        <dbReference type="ARBA" id="ARBA00023242"/>
    </source>
</evidence>
<keyword evidence="3" id="KW-0347">Helicase</keyword>
<comment type="caution">
    <text evidence="3">The sequence shown here is derived from an EMBL/GenBank/DDBJ whole genome shotgun (WGS) entry which is preliminary data.</text>
</comment>
<dbReference type="Proteomes" id="UP000215914">
    <property type="component" value="Unassembled WGS sequence"/>
</dbReference>
<keyword evidence="4" id="KW-1185">Reference proteome</keyword>